<comment type="caution">
    <text evidence="4">Lacks conserved residue(s) required for the propagation of feature annotation.</text>
</comment>
<dbReference type="SUPFAM" id="SSF57535">
    <property type="entry name" value="Complement control module/SCR domain"/>
    <property type="match status" value="1"/>
</dbReference>
<dbReference type="InterPro" id="IPR051277">
    <property type="entry name" value="SEZ6_CSMD_C4BPB_Regulators"/>
</dbReference>
<evidence type="ECO:0000256" key="1">
    <source>
        <dbReference type="ARBA" id="ARBA00022729"/>
    </source>
</evidence>
<feature type="disulfide bond" evidence="4">
    <location>
        <begin position="81"/>
        <end position="108"/>
    </location>
</feature>
<keyword evidence="1" id="KW-0732">Signal</keyword>
<dbReference type="CDD" id="cd00033">
    <property type="entry name" value="CCP"/>
    <property type="match status" value="1"/>
</dbReference>
<accession>A0AAE0W8Q5</accession>
<evidence type="ECO:0000256" key="3">
    <source>
        <dbReference type="ARBA" id="ARBA00023157"/>
    </source>
</evidence>
<dbReference type="AlphaFoldDB" id="A0AAE0W8Q5"/>
<name>A0AAE0W8Q5_9BIVA</name>
<dbReference type="PANTHER" id="PTHR45656">
    <property type="entry name" value="PROTEIN CBR-CLEC-78"/>
    <property type="match status" value="1"/>
</dbReference>
<gene>
    <name evidence="6" type="ORF">CHS0354_037635</name>
</gene>
<dbReference type="SMART" id="SM00032">
    <property type="entry name" value="CCP"/>
    <property type="match status" value="1"/>
</dbReference>
<keyword evidence="4" id="KW-0768">Sushi</keyword>
<evidence type="ECO:0000313" key="6">
    <source>
        <dbReference type="EMBL" id="KAK3605234.1"/>
    </source>
</evidence>
<evidence type="ECO:0000256" key="2">
    <source>
        <dbReference type="ARBA" id="ARBA00022737"/>
    </source>
</evidence>
<dbReference type="InterPro" id="IPR000436">
    <property type="entry name" value="Sushi_SCR_CCP_dom"/>
</dbReference>
<dbReference type="InterPro" id="IPR035976">
    <property type="entry name" value="Sushi/SCR/CCP_sf"/>
</dbReference>
<comment type="caution">
    <text evidence="6">The sequence shown here is derived from an EMBL/GenBank/DDBJ whole genome shotgun (WGS) entry which is preliminary data.</text>
</comment>
<dbReference type="Gene3D" id="2.10.70.10">
    <property type="entry name" value="Complement Module, domain 1"/>
    <property type="match status" value="1"/>
</dbReference>
<dbReference type="Pfam" id="PF00084">
    <property type="entry name" value="Sushi"/>
    <property type="match status" value="1"/>
</dbReference>
<organism evidence="6 7">
    <name type="scientific">Potamilus streckersoni</name>
    <dbReference type="NCBI Taxonomy" id="2493646"/>
    <lineage>
        <taxon>Eukaryota</taxon>
        <taxon>Metazoa</taxon>
        <taxon>Spiralia</taxon>
        <taxon>Lophotrochozoa</taxon>
        <taxon>Mollusca</taxon>
        <taxon>Bivalvia</taxon>
        <taxon>Autobranchia</taxon>
        <taxon>Heteroconchia</taxon>
        <taxon>Palaeoheterodonta</taxon>
        <taxon>Unionida</taxon>
        <taxon>Unionoidea</taxon>
        <taxon>Unionidae</taxon>
        <taxon>Ambleminae</taxon>
        <taxon>Lampsilini</taxon>
        <taxon>Potamilus</taxon>
    </lineage>
</organism>
<keyword evidence="2" id="KW-0677">Repeat</keyword>
<reference evidence="6" key="2">
    <citation type="journal article" date="2021" name="Genome Biol. Evol.">
        <title>Developing a high-quality reference genome for a parasitic bivalve with doubly uniparental inheritance (Bivalvia: Unionida).</title>
        <authorList>
            <person name="Smith C.H."/>
        </authorList>
    </citation>
    <scope>NUCLEOTIDE SEQUENCE</scope>
    <source>
        <strain evidence="6">CHS0354</strain>
        <tissue evidence="6">Mantle</tissue>
    </source>
</reference>
<proteinExistence type="predicted"/>
<keyword evidence="7" id="KW-1185">Reference proteome</keyword>
<feature type="domain" description="Sushi" evidence="5">
    <location>
        <begin position="48"/>
        <end position="110"/>
    </location>
</feature>
<evidence type="ECO:0000256" key="4">
    <source>
        <dbReference type="PROSITE-ProRule" id="PRU00302"/>
    </source>
</evidence>
<evidence type="ECO:0000259" key="5">
    <source>
        <dbReference type="PROSITE" id="PS50923"/>
    </source>
</evidence>
<evidence type="ECO:0000313" key="7">
    <source>
        <dbReference type="Proteomes" id="UP001195483"/>
    </source>
</evidence>
<reference evidence="6" key="1">
    <citation type="journal article" date="2021" name="Genome Biol. Evol.">
        <title>A High-Quality Reference Genome for a Parasitic Bivalve with Doubly Uniparental Inheritance (Bivalvia: Unionida).</title>
        <authorList>
            <person name="Smith C.H."/>
        </authorList>
    </citation>
    <scope>NUCLEOTIDE SEQUENCE</scope>
    <source>
        <strain evidence="6">CHS0354</strain>
    </source>
</reference>
<reference evidence="6" key="3">
    <citation type="submission" date="2023-05" db="EMBL/GenBank/DDBJ databases">
        <authorList>
            <person name="Smith C.H."/>
        </authorList>
    </citation>
    <scope>NUCLEOTIDE SEQUENCE</scope>
    <source>
        <strain evidence="6">CHS0354</strain>
        <tissue evidence="6">Mantle</tissue>
    </source>
</reference>
<sequence>MVSRLILSTTITTITSVPNSSLAGSEAPSNPSTFSGDYVQICFSISAVSCPSPRQPLHGSLVQKAYNGVFNIYLSTVRYDCDMGYRMVGPQFRMCQADRTWSGNDTRCEEILCDKPSPPQNGHVYFTDNSENVGSQIEYMLVIDYFFLL</sequence>
<dbReference type="EMBL" id="JAEAOA010002204">
    <property type="protein sequence ID" value="KAK3605234.1"/>
    <property type="molecule type" value="Genomic_DNA"/>
</dbReference>
<dbReference type="PANTHER" id="PTHR45656:SF4">
    <property type="entry name" value="PROTEIN CBR-CLEC-78"/>
    <property type="match status" value="1"/>
</dbReference>
<protein>
    <recommendedName>
        <fullName evidence="5">Sushi domain-containing protein</fullName>
    </recommendedName>
</protein>
<dbReference type="Proteomes" id="UP001195483">
    <property type="component" value="Unassembled WGS sequence"/>
</dbReference>
<keyword evidence="3 4" id="KW-1015">Disulfide bond</keyword>
<dbReference type="PROSITE" id="PS50923">
    <property type="entry name" value="SUSHI"/>
    <property type="match status" value="1"/>
</dbReference>